<protein>
    <submittedName>
        <fullName evidence="1">Uncharacterized protein</fullName>
    </submittedName>
</protein>
<reference evidence="1 2" key="1">
    <citation type="submission" date="2023-12" db="EMBL/GenBank/DDBJ databases">
        <title>Genomic sequences of Capnocytophaga and Parvimonas strains.</title>
        <authorList>
            <person name="Watt R.M."/>
            <person name="Wang M."/>
            <person name="Yang T."/>
            <person name="Tong W.M."/>
        </authorList>
    </citation>
    <scope>NUCLEOTIDE SEQUENCE [LARGE SCALE GENOMIC DNA]</scope>
    <source>
        <strain evidence="1 2">CCUG 13096</strain>
    </source>
</reference>
<dbReference type="Proteomes" id="UP001311730">
    <property type="component" value="Unassembled WGS sequence"/>
</dbReference>
<gene>
    <name evidence="1" type="ORF">VJJ08_02880</name>
</gene>
<comment type="caution">
    <text evidence="1">The sequence shown here is derived from an EMBL/GenBank/DDBJ whole genome shotgun (WGS) entry which is preliminary data.</text>
</comment>
<evidence type="ECO:0000313" key="1">
    <source>
        <dbReference type="EMBL" id="MEB3074244.1"/>
    </source>
</evidence>
<proteinExistence type="predicted"/>
<evidence type="ECO:0000313" key="2">
    <source>
        <dbReference type="Proteomes" id="UP001311730"/>
    </source>
</evidence>
<dbReference type="RefSeq" id="WP_323982676.1">
    <property type="nucleotide sequence ID" value="NZ_JAYKBW010000003.1"/>
</dbReference>
<organism evidence="1 2">
    <name type="scientific">Capnocytophaga gingivalis</name>
    <dbReference type="NCBI Taxonomy" id="1017"/>
    <lineage>
        <taxon>Bacteria</taxon>
        <taxon>Pseudomonadati</taxon>
        <taxon>Bacteroidota</taxon>
        <taxon>Flavobacteriia</taxon>
        <taxon>Flavobacteriales</taxon>
        <taxon>Flavobacteriaceae</taxon>
        <taxon>Capnocytophaga</taxon>
    </lineage>
</organism>
<keyword evidence="2" id="KW-1185">Reference proteome</keyword>
<sequence length="183" mass="21782">MFEKQLISQAFPSYLNQDAAILVNFLIKREACFEDVLGEERVVLRGESLIIPKRVYFGQYHTQSLTYLQEMMLNCLYLCHHNGFLREAYLRKVLQAKEDFTLPYIALLFGDYVYEILEVLAKSFSNKNKEKLRNFLAENPLFKKRIESRMVSYWDCYYRTLYPNLKEYIGYQLLKITNSSFVS</sequence>
<accession>A0ABU5Z6K8</accession>
<dbReference type="EMBL" id="JAYKBW010000003">
    <property type="protein sequence ID" value="MEB3074244.1"/>
    <property type="molecule type" value="Genomic_DNA"/>
</dbReference>
<name>A0ABU5Z6K8_9FLAO</name>